<name>A0A0F9IPT6_9ZZZZ</name>
<dbReference type="InterPro" id="IPR027417">
    <property type="entry name" value="P-loop_NTPase"/>
</dbReference>
<accession>A0A0F9IPT6</accession>
<comment type="caution">
    <text evidence="2">The sequence shown here is derived from an EMBL/GenBank/DDBJ whole genome shotgun (WGS) entry which is preliminary data.</text>
</comment>
<dbReference type="InterPro" id="IPR050678">
    <property type="entry name" value="DNA_Partitioning_ATPase"/>
</dbReference>
<organism evidence="2">
    <name type="scientific">marine sediment metagenome</name>
    <dbReference type="NCBI Taxonomy" id="412755"/>
    <lineage>
        <taxon>unclassified sequences</taxon>
        <taxon>metagenomes</taxon>
        <taxon>ecological metagenomes</taxon>
    </lineage>
</organism>
<dbReference type="AlphaFoldDB" id="A0A0F9IPT6"/>
<dbReference type="InterPro" id="IPR025669">
    <property type="entry name" value="AAA_dom"/>
</dbReference>
<dbReference type="Gene3D" id="3.40.50.300">
    <property type="entry name" value="P-loop containing nucleotide triphosphate hydrolases"/>
    <property type="match status" value="1"/>
</dbReference>
<dbReference type="InterPro" id="IPR009061">
    <property type="entry name" value="DNA-bd_dom_put_sf"/>
</dbReference>
<dbReference type="SUPFAM" id="SSF52540">
    <property type="entry name" value="P-loop containing nucleoside triphosphate hydrolases"/>
    <property type="match status" value="1"/>
</dbReference>
<reference evidence="2" key="1">
    <citation type="journal article" date="2015" name="Nature">
        <title>Complex archaea that bridge the gap between prokaryotes and eukaryotes.</title>
        <authorList>
            <person name="Spang A."/>
            <person name="Saw J.H."/>
            <person name="Jorgensen S.L."/>
            <person name="Zaremba-Niedzwiedzka K."/>
            <person name="Martijn J."/>
            <person name="Lind A.E."/>
            <person name="van Eijk R."/>
            <person name="Schleper C."/>
            <person name="Guy L."/>
            <person name="Ettema T.J."/>
        </authorList>
    </citation>
    <scope>NUCLEOTIDE SEQUENCE</scope>
</reference>
<gene>
    <name evidence="2" type="ORF">LCGC14_1630790</name>
</gene>
<dbReference type="PANTHER" id="PTHR13696">
    <property type="entry name" value="P-LOOP CONTAINING NUCLEOSIDE TRIPHOSPHATE HYDROLASE"/>
    <property type="match status" value="1"/>
</dbReference>
<dbReference type="CDD" id="cd02042">
    <property type="entry name" value="ParAB_family"/>
    <property type="match status" value="1"/>
</dbReference>
<dbReference type="EMBL" id="LAZR01013453">
    <property type="protein sequence ID" value="KKM21899.1"/>
    <property type="molecule type" value="Genomic_DNA"/>
</dbReference>
<dbReference type="Gene3D" id="1.10.1660.10">
    <property type="match status" value="1"/>
</dbReference>
<dbReference type="Pfam" id="PF13614">
    <property type="entry name" value="AAA_31"/>
    <property type="match status" value="1"/>
</dbReference>
<dbReference type="NCBIfam" id="TIGR03453">
    <property type="entry name" value="partition_RepA"/>
    <property type="match status" value="1"/>
</dbReference>
<dbReference type="InterPro" id="IPR017818">
    <property type="entry name" value="Plasmid_partition_RepA"/>
</dbReference>
<dbReference type="PANTHER" id="PTHR13696:SF98">
    <property type="entry name" value="PLASMID PARTITION PROTEIN A"/>
    <property type="match status" value="1"/>
</dbReference>
<feature type="domain" description="AAA" evidence="1">
    <location>
        <begin position="112"/>
        <end position="284"/>
    </location>
</feature>
<dbReference type="SUPFAM" id="SSF46955">
    <property type="entry name" value="Putative DNA-binding domain"/>
    <property type="match status" value="1"/>
</dbReference>
<evidence type="ECO:0000259" key="1">
    <source>
        <dbReference type="Pfam" id="PF13614"/>
    </source>
</evidence>
<proteinExistence type="predicted"/>
<sequence length="391" mass="43758">MTDTVHINTRIRLNAETLSEALESHMLKVFAPDARKELRRFSAGEAAELLGISTSFLRKLHFDDKIVEVQTSPGGRRHYSAEDLLNIRRTLEGTAKSRGAYQRGRRDGDKLQVLSFLNFKGGSGKTTSAIHAAQRLALKGYRVLCVDIDPQASLTTLFGYRPEYDFLNSGTIYDAIQYDDPVPLADVIQKTYFTGIDLAPGGLMLQEFEHETPQALLNNTQPAFFARLATSLQDVEQDYDVVIFDCPPQLGYLTMSALCASTGVLITVVPNMLDVASMSQFLQMSADLLDVVSNAGASMEFDFLRFLINRYEPNDGPQQQVLSFLRQLFDEEVMVAPMLKSTAISDAGLTHQTIYEVDRSQFHRTTYDRAVDSLNLVNDEIETMIQKAWGR</sequence>
<evidence type="ECO:0000313" key="2">
    <source>
        <dbReference type="EMBL" id="KKM21899.1"/>
    </source>
</evidence>
<protein>
    <recommendedName>
        <fullName evidence="1">AAA domain-containing protein</fullName>
    </recommendedName>
</protein>